<gene>
    <name evidence="2" type="ordered locus">THI_1436</name>
    <name evidence="3" type="ORF">THICB1_30369</name>
</gene>
<reference evidence="3 5" key="4">
    <citation type="submission" date="2015-03" db="EMBL/GenBank/DDBJ databases">
        <authorList>
            <person name="Regsiter A."/>
            <person name="william w."/>
        </authorList>
    </citation>
    <scope>NUCLEOTIDE SEQUENCE [LARGE SCALE GENOMIC DNA]</scope>
    <source>
        <strain evidence="3 5">CB1</strain>
    </source>
</reference>
<reference key="1">
    <citation type="submission" date="2009-07" db="EMBL/GenBank/DDBJ databases">
        <authorList>
            <person name="Genoscope - CEA"/>
        </authorList>
    </citation>
    <scope>NUCLEOTIDE SEQUENCE</scope>
    <source>
        <strain>3As</strain>
    </source>
</reference>
<dbReference type="Proteomes" id="UP000002372">
    <property type="component" value="Chromosome"/>
</dbReference>
<evidence type="ECO:0000313" key="2">
    <source>
        <dbReference type="EMBL" id="CAZ88120.1"/>
    </source>
</evidence>
<proteinExistence type="predicted"/>
<dbReference type="KEGG" id="thi:THI_1436"/>
<feature type="signal peptide" evidence="1">
    <location>
        <begin position="1"/>
        <end position="32"/>
    </location>
</feature>
<accession>D6CQ40</accession>
<protein>
    <submittedName>
        <fullName evidence="2">Uncharacterized protein</fullName>
    </submittedName>
</protein>
<evidence type="ECO:0000313" key="4">
    <source>
        <dbReference type="Proteomes" id="UP000002372"/>
    </source>
</evidence>
<evidence type="ECO:0000313" key="3">
    <source>
        <dbReference type="EMBL" id="CQR34247.1"/>
    </source>
</evidence>
<dbReference type="EMBL" id="CTRI01000023">
    <property type="protein sequence ID" value="CQR34247.1"/>
    <property type="molecule type" value="Genomic_DNA"/>
</dbReference>
<keyword evidence="1" id="KW-0732">Signal</keyword>
<evidence type="ECO:0000256" key="1">
    <source>
        <dbReference type="SAM" id="SignalP"/>
    </source>
</evidence>
<feature type="chain" id="PRO_5003081981" evidence="1">
    <location>
        <begin position="33"/>
        <end position="96"/>
    </location>
</feature>
<dbReference type="EMBL" id="FP475956">
    <property type="protein sequence ID" value="CAZ88120.1"/>
    <property type="molecule type" value="Genomic_DNA"/>
</dbReference>
<name>D6CQ40_THIA3</name>
<dbReference type="AlphaFoldDB" id="D6CQ40"/>
<evidence type="ECO:0000313" key="5">
    <source>
        <dbReference type="Proteomes" id="UP000078599"/>
    </source>
</evidence>
<sequence>MGQTTFLGLIVAAATGLLAAWLFVLHAGQQHADQQAVQAHVYCQQAMNNAAYDRATLGQPTASDSAACSCRWNFDPPCRFNFDPGSKADCVAVGCG</sequence>
<reference evidence="2" key="3">
    <citation type="submission" date="2010-07" db="EMBL/GenBank/DDBJ databases">
        <authorList>
            <person name="Genoscope - CEA"/>
        </authorList>
    </citation>
    <scope>NUCLEOTIDE SEQUENCE</scope>
    <source>
        <strain evidence="2">3As</strain>
    </source>
</reference>
<dbReference type="HOGENOM" id="CLU_2358776_0_0_4"/>
<keyword evidence="5" id="KW-1185">Reference proteome</keyword>
<organism evidence="2 4">
    <name type="scientific">Thiomonas arsenitoxydans (strain DSM 22701 / CIP 110005 / 3As)</name>
    <dbReference type="NCBI Taxonomy" id="426114"/>
    <lineage>
        <taxon>Bacteria</taxon>
        <taxon>Pseudomonadati</taxon>
        <taxon>Pseudomonadota</taxon>
        <taxon>Betaproteobacteria</taxon>
        <taxon>Burkholderiales</taxon>
        <taxon>Thiomonas</taxon>
    </lineage>
</organism>
<reference evidence="4" key="2">
    <citation type="journal article" date="2010" name="PLoS Genet.">
        <title>Structure, function, and evolution of the Thiomonas spp. genome.</title>
        <authorList>
            <person name="Arsene-Ploetze F."/>
            <person name="Koechler S."/>
            <person name="Marchal M."/>
            <person name="Coppee J.Y."/>
            <person name="Chandler M."/>
            <person name="Bonnefoy V."/>
            <person name="Brochier-Armanet C."/>
            <person name="Barakat M."/>
            <person name="Barbe V."/>
            <person name="Battaglia-Brunet F."/>
            <person name="Bruneel O."/>
            <person name="Bryan C.G."/>
            <person name="Cleiss-Arnold J."/>
            <person name="Cruveiller S."/>
            <person name="Erhardt M."/>
            <person name="Heinrich-Salmeron A."/>
            <person name="Hommais F."/>
            <person name="Joulian C."/>
            <person name="Krin E."/>
            <person name="Lieutaud A."/>
            <person name="Lievremont D."/>
            <person name="Michel C."/>
            <person name="Muller D."/>
            <person name="Ortet P."/>
            <person name="Proux C."/>
            <person name="Siguier P."/>
            <person name="Roche D."/>
            <person name="Rouy Z."/>
            <person name="Salvignol G."/>
            <person name="Slyemi D."/>
            <person name="Talla E."/>
            <person name="Weiss S."/>
            <person name="Weissenbach J."/>
            <person name="Medigue C."/>
            <person name="Bertin P.N."/>
        </authorList>
    </citation>
    <scope>NUCLEOTIDE SEQUENCE [LARGE SCALE GENOMIC DNA]</scope>
    <source>
        <strain evidence="4">DSM 22701 / CIP 110005 / 3As</strain>
    </source>
</reference>
<dbReference type="Proteomes" id="UP000078599">
    <property type="component" value="Unassembled WGS sequence"/>
</dbReference>